<feature type="compositionally biased region" description="Basic residues" evidence="1">
    <location>
        <begin position="46"/>
        <end position="56"/>
    </location>
</feature>
<feature type="compositionally biased region" description="Basic residues" evidence="1">
    <location>
        <begin position="64"/>
        <end position="74"/>
    </location>
</feature>
<feature type="non-terminal residue" evidence="2">
    <location>
        <position position="74"/>
    </location>
</feature>
<feature type="region of interest" description="Disordered" evidence="1">
    <location>
        <begin position="1"/>
        <end position="74"/>
    </location>
</feature>
<dbReference type="AlphaFoldDB" id="A0A6J4IZP5"/>
<feature type="compositionally biased region" description="Basic and acidic residues" evidence="1">
    <location>
        <begin position="1"/>
        <end position="15"/>
    </location>
</feature>
<feature type="non-terminal residue" evidence="2">
    <location>
        <position position="1"/>
    </location>
</feature>
<gene>
    <name evidence="2" type="ORF">AVDCRST_MAG77-2729</name>
</gene>
<evidence type="ECO:0000256" key="1">
    <source>
        <dbReference type="SAM" id="MobiDB-lite"/>
    </source>
</evidence>
<proteinExistence type="predicted"/>
<accession>A0A6J4IZP5</accession>
<organism evidence="2">
    <name type="scientific">uncultured Chloroflexota bacterium</name>
    <dbReference type="NCBI Taxonomy" id="166587"/>
    <lineage>
        <taxon>Bacteria</taxon>
        <taxon>Bacillati</taxon>
        <taxon>Chloroflexota</taxon>
        <taxon>environmental samples</taxon>
    </lineage>
</organism>
<name>A0A6J4IZP5_9CHLR</name>
<reference evidence="2" key="1">
    <citation type="submission" date="2020-02" db="EMBL/GenBank/DDBJ databases">
        <authorList>
            <person name="Meier V. D."/>
        </authorList>
    </citation>
    <scope>NUCLEOTIDE SEQUENCE</scope>
    <source>
        <strain evidence="2">AVDCRST_MAG77</strain>
    </source>
</reference>
<evidence type="ECO:0000313" key="2">
    <source>
        <dbReference type="EMBL" id="CAA9263690.1"/>
    </source>
</evidence>
<protein>
    <submittedName>
        <fullName evidence="2">Uncharacterized protein</fullName>
    </submittedName>
</protein>
<dbReference type="EMBL" id="CADCTC010000161">
    <property type="protein sequence ID" value="CAA9263690.1"/>
    <property type="molecule type" value="Genomic_DNA"/>
</dbReference>
<sequence length="74" mass="8294">GNDERATGRQREHRAAAARVAAAALRQRREPHGLGGLQGAPERPWRPRSRRLRSRRVPPLGRVHGGRHTGRQVI</sequence>